<protein>
    <submittedName>
        <fullName evidence="1">Uncharacterized protein</fullName>
    </submittedName>
</protein>
<evidence type="ECO:0000313" key="2">
    <source>
        <dbReference type="Proteomes" id="UP000799536"/>
    </source>
</evidence>
<keyword evidence="2" id="KW-1185">Reference proteome</keyword>
<name>A0A9P4MUW6_9PLEO</name>
<dbReference type="Proteomes" id="UP000799536">
    <property type="component" value="Unassembled WGS sequence"/>
</dbReference>
<proteinExistence type="predicted"/>
<gene>
    <name evidence="1" type="ORF">GQ43DRAFT_207870</name>
</gene>
<dbReference type="AlphaFoldDB" id="A0A9P4MUW6"/>
<evidence type="ECO:0000313" key="1">
    <source>
        <dbReference type="EMBL" id="KAF2197420.1"/>
    </source>
</evidence>
<accession>A0A9P4MUW6</accession>
<dbReference type="EMBL" id="ML994238">
    <property type="protein sequence ID" value="KAF2197420.1"/>
    <property type="molecule type" value="Genomic_DNA"/>
</dbReference>
<reference evidence="1" key="1">
    <citation type="journal article" date="2020" name="Stud. Mycol.">
        <title>101 Dothideomycetes genomes: a test case for predicting lifestyles and emergence of pathogens.</title>
        <authorList>
            <person name="Haridas S."/>
            <person name="Albert R."/>
            <person name="Binder M."/>
            <person name="Bloem J."/>
            <person name="Labutti K."/>
            <person name="Salamov A."/>
            <person name="Andreopoulos B."/>
            <person name="Baker S."/>
            <person name="Barry K."/>
            <person name="Bills G."/>
            <person name="Bluhm B."/>
            <person name="Cannon C."/>
            <person name="Castanera R."/>
            <person name="Culley D."/>
            <person name="Daum C."/>
            <person name="Ezra D."/>
            <person name="Gonzalez J."/>
            <person name="Henrissat B."/>
            <person name="Kuo A."/>
            <person name="Liang C."/>
            <person name="Lipzen A."/>
            <person name="Lutzoni F."/>
            <person name="Magnuson J."/>
            <person name="Mondo S."/>
            <person name="Nolan M."/>
            <person name="Ohm R."/>
            <person name="Pangilinan J."/>
            <person name="Park H.-J."/>
            <person name="Ramirez L."/>
            <person name="Alfaro M."/>
            <person name="Sun H."/>
            <person name="Tritt A."/>
            <person name="Yoshinaga Y."/>
            <person name="Zwiers L.-H."/>
            <person name="Turgeon B."/>
            <person name="Goodwin S."/>
            <person name="Spatafora J."/>
            <person name="Crous P."/>
            <person name="Grigoriev I."/>
        </authorList>
    </citation>
    <scope>NUCLEOTIDE SEQUENCE</scope>
    <source>
        <strain evidence="1">ATCC 74209</strain>
    </source>
</reference>
<sequence length="174" mass="18639">MLRGTHDSGIAAYATSRAHFRTLSTMKENGRGCSSSSCKGEGLGIIFGLGSPSSLHRDGKVLLSRVDGGRSAFLLCISCAALHPHPPPCRRRLGWSTPSKCSRRSSDYTRTCTLSLLTSRDPLGLVSRGVSFSSLSFFLGRRKCLPHHSATPAPCTMAQTLINLVFLAGLKMSV</sequence>
<comment type="caution">
    <text evidence="1">The sequence shown here is derived from an EMBL/GenBank/DDBJ whole genome shotgun (WGS) entry which is preliminary data.</text>
</comment>
<organism evidence="1 2">
    <name type="scientific">Delitschia confertaspora ATCC 74209</name>
    <dbReference type="NCBI Taxonomy" id="1513339"/>
    <lineage>
        <taxon>Eukaryota</taxon>
        <taxon>Fungi</taxon>
        <taxon>Dikarya</taxon>
        <taxon>Ascomycota</taxon>
        <taxon>Pezizomycotina</taxon>
        <taxon>Dothideomycetes</taxon>
        <taxon>Pleosporomycetidae</taxon>
        <taxon>Pleosporales</taxon>
        <taxon>Delitschiaceae</taxon>
        <taxon>Delitschia</taxon>
    </lineage>
</organism>